<gene>
    <name evidence="2" type="ORF">CSOJ01_11646</name>
</gene>
<dbReference type="Proteomes" id="UP000652219">
    <property type="component" value="Unassembled WGS sequence"/>
</dbReference>
<dbReference type="EMBL" id="WIGN01000275">
    <property type="protein sequence ID" value="KAF6802363.1"/>
    <property type="molecule type" value="Genomic_DNA"/>
</dbReference>
<evidence type="ECO:0000313" key="3">
    <source>
        <dbReference type="Proteomes" id="UP000652219"/>
    </source>
</evidence>
<reference evidence="2 3" key="1">
    <citation type="journal article" date="2020" name="Phytopathology">
        <title>Genome Sequence Resources of Colletotrichum truncatum, C. plurivorum, C. musicola, and C. sojae: Four Species Pathogenic to Soybean (Glycine max).</title>
        <authorList>
            <person name="Rogerio F."/>
            <person name="Boufleur T.R."/>
            <person name="Ciampi-Guillardi M."/>
            <person name="Sukno S.A."/>
            <person name="Thon M.R."/>
            <person name="Massola Junior N.S."/>
            <person name="Baroncelli R."/>
        </authorList>
    </citation>
    <scope>NUCLEOTIDE SEQUENCE [LARGE SCALE GENOMIC DNA]</scope>
    <source>
        <strain evidence="2 3">LFN0009</strain>
    </source>
</reference>
<evidence type="ECO:0000256" key="1">
    <source>
        <dbReference type="SAM" id="MobiDB-lite"/>
    </source>
</evidence>
<organism evidence="2 3">
    <name type="scientific">Colletotrichum sojae</name>
    <dbReference type="NCBI Taxonomy" id="2175907"/>
    <lineage>
        <taxon>Eukaryota</taxon>
        <taxon>Fungi</taxon>
        <taxon>Dikarya</taxon>
        <taxon>Ascomycota</taxon>
        <taxon>Pezizomycotina</taxon>
        <taxon>Sordariomycetes</taxon>
        <taxon>Hypocreomycetidae</taxon>
        <taxon>Glomerellales</taxon>
        <taxon>Glomerellaceae</taxon>
        <taxon>Colletotrichum</taxon>
        <taxon>Colletotrichum orchidearum species complex</taxon>
    </lineage>
</organism>
<feature type="region of interest" description="Disordered" evidence="1">
    <location>
        <begin position="254"/>
        <end position="275"/>
    </location>
</feature>
<sequence>MAAGEEEEEEGTWAFGGKATKPPRERAALCLPTSEGSPGRRLRPYLEGGVLRPTGLEDALEMSSPSSSPPFPSRMAASLADGLGKPRHLCRQAGRQEGEEGKMIPPPPSSLQASWARPAVYTCARELGGQDTMSWDLPVVFNPRTFLAGRPVAARQSFRCAGTPYASAVAAGTGGRSSRFLSSLASPFFQSARCGHKPCEPRLRKGWKAIAVWKRRRSEPQPISAQGDASTTGRRRLPLRSSISSECSLAGLDNVSGKSQTPEEALLCGERQLAG</sequence>
<keyword evidence="3" id="KW-1185">Reference proteome</keyword>
<feature type="compositionally biased region" description="Acidic residues" evidence="1">
    <location>
        <begin position="1"/>
        <end position="11"/>
    </location>
</feature>
<feature type="region of interest" description="Disordered" evidence="1">
    <location>
        <begin position="1"/>
        <end position="78"/>
    </location>
</feature>
<protein>
    <submittedName>
        <fullName evidence="2">Uncharacterized protein</fullName>
    </submittedName>
</protein>
<feature type="region of interest" description="Disordered" evidence="1">
    <location>
        <begin position="94"/>
        <end position="113"/>
    </location>
</feature>
<feature type="compositionally biased region" description="Polar residues" evidence="1">
    <location>
        <begin position="221"/>
        <end position="232"/>
    </location>
</feature>
<evidence type="ECO:0000313" key="2">
    <source>
        <dbReference type="EMBL" id="KAF6802363.1"/>
    </source>
</evidence>
<proteinExistence type="predicted"/>
<comment type="caution">
    <text evidence="2">The sequence shown here is derived from an EMBL/GenBank/DDBJ whole genome shotgun (WGS) entry which is preliminary data.</text>
</comment>
<accession>A0A8H6IXB7</accession>
<feature type="region of interest" description="Disordered" evidence="1">
    <location>
        <begin position="218"/>
        <end position="237"/>
    </location>
</feature>
<name>A0A8H6IXB7_9PEZI</name>
<dbReference type="AlphaFoldDB" id="A0A8H6IXB7"/>